<sequence length="240" mass="28184">MKSKYTLILVVLLSVNSLVAQEWKTLKAYQKETGNIVLQEGCWLKKHRKRQSKTWKQANVFNLSKEKGNLKYTTISQIRDFYKWFDTERIQQGHEINGVGVASIAAKQLSNMDCGFIRFFIVRNKEIVQFANEGSQLVFKFAFPLLNKVYFSKEKLVGEKAKNWDRHNGYFEQCEVLEPLYKKLSKNALYRLEKMARGKGVFNLAVPKELKYVGEINHCETRFLHGKNKILPYYLKNRKQ</sequence>
<evidence type="ECO:0000313" key="2">
    <source>
        <dbReference type="EMBL" id="SDX99050.1"/>
    </source>
</evidence>
<keyword evidence="1" id="KW-0732">Signal</keyword>
<dbReference type="OrthoDB" id="758464at2"/>
<feature type="signal peptide" evidence="1">
    <location>
        <begin position="1"/>
        <end position="20"/>
    </location>
</feature>
<feature type="chain" id="PRO_5011456353" evidence="1">
    <location>
        <begin position="21"/>
        <end position="240"/>
    </location>
</feature>
<accession>A0A1H3G7M9</accession>
<dbReference type="Proteomes" id="UP000199595">
    <property type="component" value="Unassembled WGS sequence"/>
</dbReference>
<gene>
    <name evidence="2" type="ORF">SAMN05444411_11366</name>
</gene>
<organism evidence="2 3">
    <name type="scientific">Lutibacter oricola</name>
    <dbReference type="NCBI Taxonomy" id="762486"/>
    <lineage>
        <taxon>Bacteria</taxon>
        <taxon>Pseudomonadati</taxon>
        <taxon>Bacteroidota</taxon>
        <taxon>Flavobacteriia</taxon>
        <taxon>Flavobacteriales</taxon>
        <taxon>Flavobacteriaceae</taxon>
        <taxon>Lutibacter</taxon>
    </lineage>
</organism>
<dbReference type="AlphaFoldDB" id="A0A1H3G7M9"/>
<dbReference type="STRING" id="762486.SAMN05444411_11366"/>
<protein>
    <submittedName>
        <fullName evidence="2">Uncharacterized protein</fullName>
    </submittedName>
</protein>
<evidence type="ECO:0000256" key="1">
    <source>
        <dbReference type="SAM" id="SignalP"/>
    </source>
</evidence>
<reference evidence="2 3" key="1">
    <citation type="submission" date="2016-10" db="EMBL/GenBank/DDBJ databases">
        <authorList>
            <person name="de Groot N.N."/>
        </authorList>
    </citation>
    <scope>NUCLEOTIDE SEQUENCE [LARGE SCALE GENOMIC DNA]</scope>
    <source>
        <strain evidence="2 3">DSM 24956</strain>
    </source>
</reference>
<keyword evidence="3" id="KW-1185">Reference proteome</keyword>
<proteinExistence type="predicted"/>
<dbReference type="RefSeq" id="WP_090126127.1">
    <property type="nucleotide sequence ID" value="NZ_FNNJ01000013.1"/>
</dbReference>
<name>A0A1H3G7M9_9FLAO</name>
<evidence type="ECO:0000313" key="3">
    <source>
        <dbReference type="Proteomes" id="UP000199595"/>
    </source>
</evidence>
<dbReference type="EMBL" id="FNNJ01000013">
    <property type="protein sequence ID" value="SDX99050.1"/>
    <property type="molecule type" value="Genomic_DNA"/>
</dbReference>